<dbReference type="InterPro" id="IPR018060">
    <property type="entry name" value="HTH_AraC"/>
</dbReference>
<proteinExistence type="predicted"/>
<keyword evidence="1" id="KW-0805">Transcription regulation</keyword>
<dbReference type="SMART" id="SM00342">
    <property type="entry name" value="HTH_ARAC"/>
    <property type="match status" value="1"/>
</dbReference>
<dbReference type="PROSITE" id="PS00041">
    <property type="entry name" value="HTH_ARAC_FAMILY_1"/>
    <property type="match status" value="1"/>
</dbReference>
<dbReference type="GO" id="GO:0003700">
    <property type="term" value="F:DNA-binding transcription factor activity"/>
    <property type="evidence" value="ECO:0007669"/>
    <property type="project" value="InterPro"/>
</dbReference>
<dbReference type="Pfam" id="PF07883">
    <property type="entry name" value="Cupin_2"/>
    <property type="match status" value="1"/>
</dbReference>
<sequence>MCDTYDITYSDLNPTLYFAGKRTVTESNFSHTHDAPELFIVLSGDLAIWMDGTTTPLTAGDIVCVPSHMPHRTLPTVHDNPAILFFTSFSNFHFKGMEPNRLDFPGGSSVLHTDGLVRQDITNLCLRMISERYSNQVGQYFMQKAYLTQLLMTIIRQITVPPKQSCSPVTFETHHKTYVVSEIRQYLSSHYAEKISLDLIARNMYLSSAYISKIFKEETGEAPINYLIKMRLERARIQLESDNGQSIKAISNSVGYDDVYYFSKLFKKYYGMSPVHYRSKYKKVV</sequence>
<protein>
    <submittedName>
        <fullName evidence="5">AraC family transcriptional regulator</fullName>
    </submittedName>
</protein>
<dbReference type="Pfam" id="PF12833">
    <property type="entry name" value="HTH_18"/>
    <property type="match status" value="1"/>
</dbReference>
<evidence type="ECO:0000313" key="6">
    <source>
        <dbReference type="Proteomes" id="UP001198200"/>
    </source>
</evidence>
<accession>A0AAE3JEQ3</accession>
<organism evidence="5 6">
    <name type="scientific">Anthropogastromicrobium aceti</name>
    <dbReference type="NCBI Taxonomy" id="2981768"/>
    <lineage>
        <taxon>Bacteria</taxon>
        <taxon>Bacillati</taxon>
        <taxon>Bacillota</taxon>
        <taxon>Clostridia</taxon>
        <taxon>Lachnospirales</taxon>
        <taxon>Lachnospiraceae</taxon>
        <taxon>Anthropogastromicrobium</taxon>
    </lineage>
</organism>
<evidence type="ECO:0000259" key="4">
    <source>
        <dbReference type="PROSITE" id="PS01124"/>
    </source>
</evidence>
<reference evidence="5 6" key="1">
    <citation type="submission" date="2021-10" db="EMBL/GenBank/DDBJ databases">
        <title>Anaerobic single-cell dispensing facilitates the cultivation of human gut bacteria.</title>
        <authorList>
            <person name="Afrizal A."/>
        </authorList>
    </citation>
    <scope>NUCLEOTIDE SEQUENCE [LARGE SCALE GENOMIC DNA]</scope>
    <source>
        <strain evidence="5 6">CLA-AA-H224</strain>
    </source>
</reference>
<dbReference type="Proteomes" id="UP001198200">
    <property type="component" value="Unassembled WGS sequence"/>
</dbReference>
<dbReference type="InterPro" id="IPR009057">
    <property type="entry name" value="Homeodomain-like_sf"/>
</dbReference>
<dbReference type="InterPro" id="IPR018062">
    <property type="entry name" value="HTH_AraC-typ_CS"/>
</dbReference>
<dbReference type="InterPro" id="IPR014710">
    <property type="entry name" value="RmlC-like_jellyroll"/>
</dbReference>
<dbReference type="PROSITE" id="PS01124">
    <property type="entry name" value="HTH_ARAC_FAMILY_2"/>
    <property type="match status" value="1"/>
</dbReference>
<dbReference type="Gene3D" id="2.60.120.10">
    <property type="entry name" value="Jelly Rolls"/>
    <property type="match status" value="1"/>
</dbReference>
<evidence type="ECO:0000256" key="1">
    <source>
        <dbReference type="ARBA" id="ARBA00023015"/>
    </source>
</evidence>
<dbReference type="PANTHER" id="PTHR43280">
    <property type="entry name" value="ARAC-FAMILY TRANSCRIPTIONAL REGULATOR"/>
    <property type="match status" value="1"/>
</dbReference>
<dbReference type="GO" id="GO:0043565">
    <property type="term" value="F:sequence-specific DNA binding"/>
    <property type="evidence" value="ECO:0007669"/>
    <property type="project" value="InterPro"/>
</dbReference>
<gene>
    <name evidence="5" type="ORF">LKD48_14850</name>
</gene>
<evidence type="ECO:0000256" key="2">
    <source>
        <dbReference type="ARBA" id="ARBA00023125"/>
    </source>
</evidence>
<dbReference type="InterPro" id="IPR013096">
    <property type="entry name" value="Cupin_2"/>
</dbReference>
<keyword evidence="6" id="KW-1185">Reference proteome</keyword>
<evidence type="ECO:0000313" key="5">
    <source>
        <dbReference type="EMBL" id="MCC2222882.1"/>
    </source>
</evidence>
<dbReference type="AlphaFoldDB" id="A0AAE3JEQ3"/>
<dbReference type="PANTHER" id="PTHR43280:SF28">
    <property type="entry name" value="HTH-TYPE TRANSCRIPTIONAL ACTIVATOR RHAS"/>
    <property type="match status" value="1"/>
</dbReference>
<keyword evidence="2" id="KW-0238">DNA-binding</keyword>
<dbReference type="PRINTS" id="PR00032">
    <property type="entry name" value="HTHARAC"/>
</dbReference>
<dbReference type="RefSeq" id="WP_118615945.1">
    <property type="nucleotide sequence ID" value="NZ_JAJEQN010000054.1"/>
</dbReference>
<dbReference type="Gene3D" id="1.10.10.60">
    <property type="entry name" value="Homeodomain-like"/>
    <property type="match status" value="2"/>
</dbReference>
<evidence type="ECO:0000256" key="3">
    <source>
        <dbReference type="ARBA" id="ARBA00023163"/>
    </source>
</evidence>
<dbReference type="SUPFAM" id="SSF51215">
    <property type="entry name" value="Regulatory protein AraC"/>
    <property type="match status" value="1"/>
</dbReference>
<dbReference type="InterPro" id="IPR037923">
    <property type="entry name" value="HTH-like"/>
</dbReference>
<dbReference type="InterPro" id="IPR020449">
    <property type="entry name" value="Tscrpt_reg_AraC-type_HTH"/>
</dbReference>
<keyword evidence="3" id="KW-0804">Transcription</keyword>
<dbReference type="SUPFAM" id="SSF46689">
    <property type="entry name" value="Homeodomain-like"/>
    <property type="match status" value="2"/>
</dbReference>
<feature type="domain" description="HTH araC/xylS-type" evidence="4">
    <location>
        <begin position="181"/>
        <end position="280"/>
    </location>
</feature>
<name>A0AAE3JEQ3_9FIRM</name>
<comment type="caution">
    <text evidence="5">The sequence shown here is derived from an EMBL/GenBank/DDBJ whole genome shotgun (WGS) entry which is preliminary data.</text>
</comment>
<dbReference type="EMBL" id="JAJEQN010000054">
    <property type="protein sequence ID" value="MCC2222882.1"/>
    <property type="molecule type" value="Genomic_DNA"/>
</dbReference>